<evidence type="ECO:0000313" key="3">
    <source>
        <dbReference type="Proteomes" id="UP000288805"/>
    </source>
</evidence>
<evidence type="ECO:0000256" key="1">
    <source>
        <dbReference type="SAM" id="MobiDB-lite"/>
    </source>
</evidence>
<feature type="compositionally biased region" description="Polar residues" evidence="1">
    <location>
        <begin position="220"/>
        <end position="231"/>
    </location>
</feature>
<dbReference type="AlphaFoldDB" id="A0A438DLK7"/>
<sequence length="244" mass="27038">MAIDNAIPINEEHVNRVMAIPSTGLDMVVLKRTAPINRTYSLCILEQNLENQPVCDEFLKSFLIFSCATMLAPNSKLEGIYGLWNTIWDGDVGVQRNWAKYNKGSNTLFVLHGILLHAVNKIEVTSPLAVAWSDEVIKCRLAAKISTFGAYGHVHAQKQPESTPHLNVPLVASTFLTSDNATEIVLEARLIETLETMLRLASSLARDVVALRSRRCGLDRTSSVPCPQTAQPAEYQPRHETSDK</sequence>
<organism evidence="2 3">
    <name type="scientific">Vitis vinifera</name>
    <name type="common">Grape</name>
    <dbReference type="NCBI Taxonomy" id="29760"/>
    <lineage>
        <taxon>Eukaryota</taxon>
        <taxon>Viridiplantae</taxon>
        <taxon>Streptophyta</taxon>
        <taxon>Embryophyta</taxon>
        <taxon>Tracheophyta</taxon>
        <taxon>Spermatophyta</taxon>
        <taxon>Magnoliopsida</taxon>
        <taxon>eudicotyledons</taxon>
        <taxon>Gunneridae</taxon>
        <taxon>Pentapetalae</taxon>
        <taxon>rosids</taxon>
        <taxon>Vitales</taxon>
        <taxon>Vitaceae</taxon>
        <taxon>Viteae</taxon>
        <taxon>Vitis</taxon>
    </lineage>
</organism>
<evidence type="ECO:0000313" key="2">
    <source>
        <dbReference type="EMBL" id="RVW36340.1"/>
    </source>
</evidence>
<accession>A0A438DLK7</accession>
<dbReference type="EMBL" id="QGNW01001573">
    <property type="protein sequence ID" value="RVW36340.1"/>
    <property type="molecule type" value="Genomic_DNA"/>
</dbReference>
<dbReference type="Proteomes" id="UP000288805">
    <property type="component" value="Unassembled WGS sequence"/>
</dbReference>
<feature type="region of interest" description="Disordered" evidence="1">
    <location>
        <begin position="219"/>
        <end position="244"/>
    </location>
</feature>
<name>A0A438DLK7_VITVI</name>
<protein>
    <submittedName>
        <fullName evidence="2">Uncharacterized protein</fullName>
    </submittedName>
</protein>
<comment type="caution">
    <text evidence="2">The sequence shown here is derived from an EMBL/GenBank/DDBJ whole genome shotgun (WGS) entry which is preliminary data.</text>
</comment>
<proteinExistence type="predicted"/>
<gene>
    <name evidence="2" type="ORF">CK203_109765</name>
</gene>
<reference evidence="2 3" key="1">
    <citation type="journal article" date="2018" name="PLoS Genet.">
        <title>Population sequencing reveals clonal diversity and ancestral inbreeding in the grapevine cultivar Chardonnay.</title>
        <authorList>
            <person name="Roach M.J."/>
            <person name="Johnson D.L."/>
            <person name="Bohlmann J."/>
            <person name="van Vuuren H.J."/>
            <person name="Jones S.J."/>
            <person name="Pretorius I.S."/>
            <person name="Schmidt S.A."/>
            <person name="Borneman A.R."/>
        </authorList>
    </citation>
    <scope>NUCLEOTIDE SEQUENCE [LARGE SCALE GENOMIC DNA]</scope>
    <source>
        <strain evidence="3">cv. Chardonnay</strain>
        <tissue evidence="2">Leaf</tissue>
    </source>
</reference>